<dbReference type="RefSeq" id="WP_146839986.1">
    <property type="nucleotide sequence ID" value="NZ_BJVQ01000065.1"/>
</dbReference>
<keyword evidence="4" id="KW-1185">Reference proteome</keyword>
<accession>A0A511FG43</accession>
<feature type="domain" description="BioF2-like acetyltransferase" evidence="1">
    <location>
        <begin position="195"/>
        <end position="320"/>
    </location>
</feature>
<comment type="caution">
    <text evidence="2">The sequence shown here is derived from an EMBL/GenBank/DDBJ whole genome shotgun (WGS) entry which is preliminary data.</text>
</comment>
<reference evidence="2 4" key="1">
    <citation type="submission" date="2019-07" db="EMBL/GenBank/DDBJ databases">
        <title>Whole genome shotgun sequence of Cellulomonas hominis NBRC 16055.</title>
        <authorList>
            <person name="Hosoyama A."/>
            <person name="Uohara A."/>
            <person name="Ohji S."/>
            <person name="Ichikawa N."/>
        </authorList>
    </citation>
    <scope>NUCLEOTIDE SEQUENCE [LARGE SCALE GENOMIC DNA]</scope>
    <source>
        <strain evidence="2 4">NBRC 16055</strain>
    </source>
</reference>
<dbReference type="Proteomes" id="UP000564629">
    <property type="component" value="Unassembled WGS sequence"/>
</dbReference>
<dbReference type="AlphaFoldDB" id="A0A511FG43"/>
<evidence type="ECO:0000313" key="4">
    <source>
        <dbReference type="Proteomes" id="UP000321723"/>
    </source>
</evidence>
<dbReference type="InterPro" id="IPR038740">
    <property type="entry name" value="BioF2-like_GNAT_dom"/>
</dbReference>
<organism evidence="2 4">
    <name type="scientific">Cellulomonas hominis</name>
    <dbReference type="NCBI Taxonomy" id="156981"/>
    <lineage>
        <taxon>Bacteria</taxon>
        <taxon>Bacillati</taxon>
        <taxon>Actinomycetota</taxon>
        <taxon>Actinomycetes</taxon>
        <taxon>Micrococcales</taxon>
        <taxon>Cellulomonadaceae</taxon>
        <taxon>Cellulomonas</taxon>
    </lineage>
</organism>
<sequence>MQIRLIPLADVTGADAQAWQRLAGDALAPNMCLDPRYLVTARHREDVDELRVLVVQEAGEWLAALVLTTKRVLPPLPVQAATTGSRFTTLECDRHHPLVRRGREVEALDALLGGLTTAGLPGLALLRRFPAEGPLADALATVAARRRMRVHERTRDVGAWAPRSAFEVLDVPAPADGALVDPPISLGHLRTDEARNTRRVVRGLVRETGGPLVLHDESGDPAAADRFVALQGAGWKGDRSRGGAALSLSAPDERWFRDSVDAFRRDGDLSVLRLAAGGRTLWTGYQVRSGGAWFGLLDAYDEEFRRFSPGSVGRLAMMTYLLGTTDAPFVDPGFGSHYAVGARIWPAAREQVDLLVSARGLTAHAMVRAVPLARRFRLVA</sequence>
<dbReference type="EMBL" id="JACHDN010000001">
    <property type="protein sequence ID" value="MBB5471279.1"/>
    <property type="molecule type" value="Genomic_DNA"/>
</dbReference>
<gene>
    <name evidence="2" type="ORF">CHO01_32970</name>
    <name evidence="3" type="ORF">HNR08_000015</name>
</gene>
<dbReference type="Proteomes" id="UP000321723">
    <property type="component" value="Unassembled WGS sequence"/>
</dbReference>
<evidence type="ECO:0000313" key="3">
    <source>
        <dbReference type="EMBL" id="MBB5471279.1"/>
    </source>
</evidence>
<protein>
    <recommendedName>
        <fullName evidence="1">BioF2-like acetyltransferase domain-containing protein</fullName>
    </recommendedName>
</protein>
<dbReference type="EMBL" id="BJVQ01000065">
    <property type="protein sequence ID" value="GEL48181.1"/>
    <property type="molecule type" value="Genomic_DNA"/>
</dbReference>
<dbReference type="OrthoDB" id="4816997at2"/>
<reference evidence="3 5" key="2">
    <citation type="submission" date="2020-08" db="EMBL/GenBank/DDBJ databases">
        <title>Sequencing the genomes of 1000 actinobacteria strains.</title>
        <authorList>
            <person name="Klenk H.-P."/>
        </authorList>
    </citation>
    <scope>NUCLEOTIDE SEQUENCE [LARGE SCALE GENOMIC DNA]</scope>
    <source>
        <strain evidence="3 5">DSM 9581</strain>
    </source>
</reference>
<dbReference type="Pfam" id="PF13480">
    <property type="entry name" value="Acetyltransf_6"/>
    <property type="match status" value="1"/>
</dbReference>
<evidence type="ECO:0000259" key="1">
    <source>
        <dbReference type="Pfam" id="PF13480"/>
    </source>
</evidence>
<evidence type="ECO:0000313" key="5">
    <source>
        <dbReference type="Proteomes" id="UP000564629"/>
    </source>
</evidence>
<evidence type="ECO:0000313" key="2">
    <source>
        <dbReference type="EMBL" id="GEL48181.1"/>
    </source>
</evidence>
<name>A0A511FG43_9CELL</name>
<proteinExistence type="predicted"/>